<organism evidence="1">
    <name type="scientific">Anguilla anguilla</name>
    <name type="common">European freshwater eel</name>
    <name type="synonym">Muraena anguilla</name>
    <dbReference type="NCBI Taxonomy" id="7936"/>
    <lineage>
        <taxon>Eukaryota</taxon>
        <taxon>Metazoa</taxon>
        <taxon>Chordata</taxon>
        <taxon>Craniata</taxon>
        <taxon>Vertebrata</taxon>
        <taxon>Euteleostomi</taxon>
        <taxon>Actinopterygii</taxon>
        <taxon>Neopterygii</taxon>
        <taxon>Teleostei</taxon>
        <taxon>Anguilliformes</taxon>
        <taxon>Anguillidae</taxon>
        <taxon>Anguilla</taxon>
    </lineage>
</organism>
<protein>
    <submittedName>
        <fullName evidence="1">Uncharacterized protein</fullName>
    </submittedName>
</protein>
<reference evidence="1" key="2">
    <citation type="journal article" date="2015" name="Fish Shellfish Immunol.">
        <title>Early steps in the European eel (Anguilla anguilla)-Vibrio vulnificus interaction in the gills: Role of the RtxA13 toxin.</title>
        <authorList>
            <person name="Callol A."/>
            <person name="Pajuelo D."/>
            <person name="Ebbesson L."/>
            <person name="Teles M."/>
            <person name="MacKenzie S."/>
            <person name="Amaro C."/>
        </authorList>
    </citation>
    <scope>NUCLEOTIDE SEQUENCE</scope>
</reference>
<reference evidence="1" key="1">
    <citation type="submission" date="2014-11" db="EMBL/GenBank/DDBJ databases">
        <authorList>
            <person name="Amaro Gonzalez C."/>
        </authorList>
    </citation>
    <scope>NUCLEOTIDE SEQUENCE</scope>
</reference>
<proteinExistence type="predicted"/>
<name>A0A0E9QP46_ANGAN</name>
<evidence type="ECO:0000313" key="1">
    <source>
        <dbReference type="EMBL" id="JAH18614.1"/>
    </source>
</evidence>
<accession>A0A0E9QP46</accession>
<sequence length="41" mass="4858">MLNKQWNSTQLSEDHSLFHCWVFTSHVSQQMCWSTGAFLQN</sequence>
<dbReference type="EMBL" id="GBXM01089963">
    <property type="protein sequence ID" value="JAH18614.1"/>
    <property type="molecule type" value="Transcribed_RNA"/>
</dbReference>
<dbReference type="AlphaFoldDB" id="A0A0E9QP46"/>